<reference evidence="2 3" key="1">
    <citation type="journal article" date="2012" name="BMC Genomics">
        <title>Genome of Epinotia aporema granulovirus (EpapGV), a polyorganotropic fast killing betabaculovirus with a novel thymidylate kinase gene.</title>
        <authorList>
            <person name="Ferrelli M.L."/>
            <person name="Salvador R."/>
            <person name="Biedma M.E."/>
            <person name="Berretta M.F."/>
            <person name="Haase S."/>
            <person name="Sciocco-Cap A."/>
            <person name="Ghiringhelli P.D."/>
            <person name="Romanowski V."/>
        </authorList>
    </citation>
    <scope>NUCLEOTIDE SEQUENCE [LARGE SCALE GENOMIC DNA]</scope>
</reference>
<organism evidence="2 3">
    <name type="scientific">Epinotia aporema granulovirus</name>
    <dbReference type="NCBI Taxonomy" id="166056"/>
    <lineage>
        <taxon>Viruses</taxon>
        <taxon>Viruses incertae sedis</taxon>
        <taxon>Naldaviricetes</taxon>
        <taxon>Lefavirales</taxon>
        <taxon>Baculoviridae</taxon>
        <taxon>Betabaculovirus</taxon>
        <taxon>Betabaculovirus epaporemae</taxon>
    </lineage>
</organism>
<dbReference type="EMBL" id="JN408834">
    <property type="protein sequence ID" value="AER41544.1"/>
    <property type="molecule type" value="Genomic_DNA"/>
</dbReference>
<feature type="transmembrane region" description="Helical" evidence="1">
    <location>
        <begin position="377"/>
        <end position="406"/>
    </location>
</feature>
<keyword evidence="3" id="KW-1185">Reference proteome</keyword>
<name>K4ER73_9BBAC</name>
<dbReference type="RefSeq" id="YP_006908626.1">
    <property type="nucleotide sequence ID" value="NC_018875.1"/>
</dbReference>
<evidence type="ECO:0000313" key="3">
    <source>
        <dbReference type="Proteomes" id="UP000201571"/>
    </source>
</evidence>
<protein>
    <submittedName>
        <fullName evidence="2">Fibroblast growth factor 2</fullName>
    </submittedName>
</protein>
<keyword evidence="1" id="KW-1133">Transmembrane helix</keyword>
<keyword evidence="1" id="KW-0472">Membrane</keyword>
<proteinExistence type="predicted"/>
<evidence type="ECO:0000256" key="1">
    <source>
        <dbReference type="SAM" id="Phobius"/>
    </source>
</evidence>
<gene>
    <name evidence="2" type="primary">fgf-2</name>
</gene>
<sequence>MLKKLYHAALLICLLAQHGWCNTIKYKKTDKYRTTNDMSILSYLLESTKLKGVGFNIAVKNTDQYTNLHVTNDNVVRVTTADYTFYFYRDGNKYYIRDASCKFLCANPCGVVFTSSIRLQHYCRFNIKMITTGLFKIYLDSRNNDVVKYKSLDFVVADNKLRALTNLHNYDDVKASFRIHGTPIYDASCPRLSTVDSKNLDALSSEDMSKKCAIPDQNDNSVLVNYDVHIKQDRRQYYQIKIGEEYIDGEGGVVESSKVFQKHFIKPNVYAFRNINTCKFICQNANCGVYMSSVYSNDCKLRVEQSLLRDSFFVKFIQNNYYLSYTNKNVTYSSNPRSKIEFDEYMYGVMSGCPSFDIYSPSPVNDINCHRNKGTRLFISAVTVLLSFILNKKIVCYMVFLLYITFNTSLFW</sequence>
<accession>K4ER73</accession>
<evidence type="ECO:0000313" key="2">
    <source>
        <dbReference type="EMBL" id="AER41544.1"/>
    </source>
</evidence>
<dbReference type="GeneID" id="13842641"/>
<dbReference type="InterPro" id="IPR008996">
    <property type="entry name" value="IL1/FGF"/>
</dbReference>
<dbReference type="Proteomes" id="UP000201571">
    <property type="component" value="Segment"/>
</dbReference>
<dbReference type="OrthoDB" id="12615at10239"/>
<keyword evidence="1" id="KW-0812">Transmembrane</keyword>
<dbReference type="KEGG" id="vg:13842641"/>
<dbReference type="SUPFAM" id="SSF50353">
    <property type="entry name" value="Cytokine"/>
    <property type="match status" value="1"/>
</dbReference>